<keyword evidence="3" id="KW-1185">Reference proteome</keyword>
<feature type="region of interest" description="Disordered" evidence="1">
    <location>
        <begin position="210"/>
        <end position="231"/>
    </location>
</feature>
<name>A0A7J8D8T6_ROUAE</name>
<dbReference type="AlphaFoldDB" id="A0A7J8D8T6"/>
<comment type="caution">
    <text evidence="2">The sequence shown here is derived from an EMBL/GenBank/DDBJ whole genome shotgun (WGS) entry which is preliminary data.</text>
</comment>
<evidence type="ECO:0000313" key="3">
    <source>
        <dbReference type="Proteomes" id="UP000593571"/>
    </source>
</evidence>
<reference evidence="2 3" key="1">
    <citation type="journal article" date="2020" name="Nature">
        <title>Six reference-quality genomes reveal evolution of bat adaptations.</title>
        <authorList>
            <person name="Jebb D."/>
            <person name="Huang Z."/>
            <person name="Pippel M."/>
            <person name="Hughes G.M."/>
            <person name="Lavrichenko K."/>
            <person name="Devanna P."/>
            <person name="Winkler S."/>
            <person name="Jermiin L.S."/>
            <person name="Skirmuntt E.C."/>
            <person name="Katzourakis A."/>
            <person name="Burkitt-Gray L."/>
            <person name="Ray D.A."/>
            <person name="Sullivan K.A.M."/>
            <person name="Roscito J.G."/>
            <person name="Kirilenko B.M."/>
            <person name="Davalos L.M."/>
            <person name="Corthals A.P."/>
            <person name="Power M.L."/>
            <person name="Jones G."/>
            <person name="Ransome R.D."/>
            <person name="Dechmann D.K.N."/>
            <person name="Locatelli A.G."/>
            <person name="Puechmaille S.J."/>
            <person name="Fedrigo O."/>
            <person name="Jarvis E.D."/>
            <person name="Hiller M."/>
            <person name="Vernes S.C."/>
            <person name="Myers E.W."/>
            <person name="Teeling E.C."/>
        </authorList>
    </citation>
    <scope>NUCLEOTIDE SEQUENCE [LARGE SCALE GENOMIC DNA]</scope>
    <source>
        <strain evidence="2">MRouAeg1</strain>
        <tissue evidence="2">Muscle</tissue>
    </source>
</reference>
<dbReference type="Proteomes" id="UP000593571">
    <property type="component" value="Unassembled WGS sequence"/>
</dbReference>
<dbReference type="EMBL" id="JACASE010000013">
    <property type="protein sequence ID" value="KAF6419538.1"/>
    <property type="molecule type" value="Genomic_DNA"/>
</dbReference>
<evidence type="ECO:0000313" key="2">
    <source>
        <dbReference type="EMBL" id="KAF6419538.1"/>
    </source>
</evidence>
<sequence>MAARLVKRCTCLLRQATRLAPAGPPVGQLRLAGVAQKTLTSSATSPSSLSQHVEKGQVFTPSPERQEVDELIEKATQPEELLGLLEGGHSLSQGHAALVLIQLSRLLSERPADKASLTQDVRFQQLLHLVNSQITAVWHGTLVKLLRSLYTLALPATSKELRSVEQEVRWRLRRLSWTLTASSCPSGTSWLLISLCPLGASHCPPGPRGWPSCAGSSPTSTAGAKSCWGAS</sequence>
<organism evidence="2 3">
    <name type="scientific">Rousettus aegyptiacus</name>
    <name type="common">Egyptian fruit bat</name>
    <name type="synonym">Pteropus aegyptiacus</name>
    <dbReference type="NCBI Taxonomy" id="9407"/>
    <lineage>
        <taxon>Eukaryota</taxon>
        <taxon>Metazoa</taxon>
        <taxon>Chordata</taxon>
        <taxon>Craniata</taxon>
        <taxon>Vertebrata</taxon>
        <taxon>Euteleostomi</taxon>
        <taxon>Mammalia</taxon>
        <taxon>Eutheria</taxon>
        <taxon>Laurasiatheria</taxon>
        <taxon>Chiroptera</taxon>
        <taxon>Yinpterochiroptera</taxon>
        <taxon>Pteropodoidea</taxon>
        <taxon>Pteropodidae</taxon>
        <taxon>Rousettinae</taxon>
        <taxon>Rousettus</taxon>
    </lineage>
</organism>
<evidence type="ECO:0000256" key="1">
    <source>
        <dbReference type="SAM" id="MobiDB-lite"/>
    </source>
</evidence>
<accession>A0A7J8D8T6</accession>
<proteinExistence type="predicted"/>
<protein>
    <submittedName>
        <fullName evidence="2">Transforming growth factor beta regulator 4</fullName>
    </submittedName>
</protein>
<feature type="compositionally biased region" description="Polar residues" evidence="1">
    <location>
        <begin position="214"/>
        <end position="223"/>
    </location>
</feature>
<gene>
    <name evidence="2" type="ORF">HJG63_018953</name>
</gene>